<name>E9SB39_RUMAL</name>
<sequence>MRNLTELLQEIPLDEMTGGLNDMKMTENNERTITDNNSGARIRSKAPAAVAVAACAVVAVFGAVQMSNNKVESGANVNNSHTDVVENTATDAEDTNEPETDGSNDLISLPDKEMNYKLSRLTYDENGYDYELVKDKITVLDYKAGMTEAGYENYDIRVADIKVSYPFLEFDVAITSKDGSTFENEINQNGVIFDINCSIDGRDYHGVSGAFEFYGNTAVNRQTIDLANDVYSINSDSVVHFEIGDIRNIISQYSAGEEVKDAEPDKMFSIDIPVGKYVDLNNTIPHENTIRPDAKGTWLYEGMLSDEKTELNYTVNELSWSSSGMTANVTFDSKKQFDPFELSVDLFGKQLDQARSSEKYRGFSDDTDVFVDVIFSDGTVEDLNVTNTSYSENEDGSIDLYYDTLTTPYNYDEVAAFRIGSEIIPIGAYAESGEEIKIYDRVSNSTASELFYRENGYEYWMTEPNIHVLKDNCGEIKKGFDNLDISVADVKMCYPFLEVEFSAQTRDGSVIAVNDTMDYVIKATVDGEELKLMENVMNVYGNVATGTQCFDLIGNGKAINKDSIIHFEITRFSDSFMTEDIADIKARGDVVTDYSKFDKEIYKVNELIGEGVFEADIPVKDAFERDENIGKMEKTDINESGTVVFTDSRETTPRTFEYTVKKLAMSESGVEVTIEPGKGGEDMNPYAYKKALGEPQLEKAKIRSDEEHKFDDIDAFIKLEFDDGSIVPLDALYMTVIENEDGTVTFCYDCLRTPFGHDRVNLVHVGSAKVTAPRWIKNDTAYYINTK</sequence>
<gene>
    <name evidence="1" type="ORF">CUS_8152</name>
</gene>
<organism evidence="1 2">
    <name type="scientific">Ruminococcus albus 8</name>
    <dbReference type="NCBI Taxonomy" id="246199"/>
    <lineage>
        <taxon>Bacteria</taxon>
        <taxon>Bacillati</taxon>
        <taxon>Bacillota</taxon>
        <taxon>Clostridia</taxon>
        <taxon>Eubacteriales</taxon>
        <taxon>Oscillospiraceae</taxon>
        <taxon>Ruminococcus</taxon>
    </lineage>
</organism>
<dbReference type="OrthoDB" id="1827233at2"/>
<dbReference type="RefSeq" id="WP_002848329.1">
    <property type="nucleotide sequence ID" value="NZ_ADKM02000062.1"/>
</dbReference>
<reference evidence="1 2" key="1">
    <citation type="submission" date="2011-02" db="EMBL/GenBank/DDBJ databases">
        <authorList>
            <person name="Nelson K.E."/>
            <person name="Sutton G."/>
            <person name="Torralba M."/>
            <person name="Durkin S."/>
            <person name="Harkins D."/>
            <person name="Montgomery R."/>
            <person name="Ziemer C."/>
            <person name="Klaassens E."/>
            <person name="Ocuiv P."/>
            <person name="Morrison M."/>
        </authorList>
    </citation>
    <scope>NUCLEOTIDE SEQUENCE [LARGE SCALE GENOMIC DNA]</scope>
    <source>
        <strain evidence="1 2">8</strain>
    </source>
</reference>
<proteinExistence type="predicted"/>
<evidence type="ECO:0000313" key="1">
    <source>
        <dbReference type="EMBL" id="EGC03580.1"/>
    </source>
</evidence>
<keyword evidence="2" id="KW-1185">Reference proteome</keyword>
<comment type="caution">
    <text evidence="1">The sequence shown here is derived from an EMBL/GenBank/DDBJ whole genome shotgun (WGS) entry which is preliminary data.</text>
</comment>
<dbReference type="STRING" id="246199.CUS_8152"/>
<dbReference type="Proteomes" id="UP000004259">
    <property type="component" value="Unassembled WGS sequence"/>
</dbReference>
<dbReference type="AlphaFoldDB" id="E9SB39"/>
<accession>E9SB39</accession>
<dbReference type="EMBL" id="ADKM02000062">
    <property type="protein sequence ID" value="EGC03580.1"/>
    <property type="molecule type" value="Genomic_DNA"/>
</dbReference>
<protein>
    <submittedName>
        <fullName evidence="1">Uncharacterized protein</fullName>
    </submittedName>
</protein>
<evidence type="ECO:0000313" key="2">
    <source>
        <dbReference type="Proteomes" id="UP000004259"/>
    </source>
</evidence>